<name>A0ABR2B309_9ROSI</name>
<evidence type="ECO:0000313" key="1">
    <source>
        <dbReference type="EMBL" id="KAK8501168.1"/>
    </source>
</evidence>
<reference evidence="1 2" key="1">
    <citation type="journal article" date="2024" name="G3 (Bethesda)">
        <title>Genome assembly of Hibiscus sabdariffa L. provides insights into metabolisms of medicinal natural products.</title>
        <authorList>
            <person name="Kim T."/>
        </authorList>
    </citation>
    <scope>NUCLEOTIDE SEQUENCE [LARGE SCALE GENOMIC DNA]</scope>
    <source>
        <strain evidence="1">TK-2024</strain>
        <tissue evidence="1">Old leaves</tissue>
    </source>
</reference>
<evidence type="ECO:0000313" key="2">
    <source>
        <dbReference type="Proteomes" id="UP001472677"/>
    </source>
</evidence>
<gene>
    <name evidence="1" type="ORF">V6N12_008177</name>
</gene>
<protein>
    <submittedName>
        <fullName evidence="1">Uncharacterized protein</fullName>
    </submittedName>
</protein>
<accession>A0ABR2B309</accession>
<dbReference type="EMBL" id="JBBPBM010000195">
    <property type="protein sequence ID" value="KAK8501168.1"/>
    <property type="molecule type" value="Genomic_DNA"/>
</dbReference>
<proteinExistence type="predicted"/>
<sequence>MLSRRELDRSLAAAHLTSTVEALDDHPGFSFAFVRRALNRAAHDVLEGGEDTLVVTNDSLEQATPVEDVVQKQGNFTTVDNLVDVADNFCTTPVYGDDFHNFTARVHSSGASIEVESNSPLVENTLQSSNDDLNGID</sequence>
<organism evidence="1 2">
    <name type="scientific">Hibiscus sabdariffa</name>
    <name type="common">roselle</name>
    <dbReference type="NCBI Taxonomy" id="183260"/>
    <lineage>
        <taxon>Eukaryota</taxon>
        <taxon>Viridiplantae</taxon>
        <taxon>Streptophyta</taxon>
        <taxon>Embryophyta</taxon>
        <taxon>Tracheophyta</taxon>
        <taxon>Spermatophyta</taxon>
        <taxon>Magnoliopsida</taxon>
        <taxon>eudicotyledons</taxon>
        <taxon>Gunneridae</taxon>
        <taxon>Pentapetalae</taxon>
        <taxon>rosids</taxon>
        <taxon>malvids</taxon>
        <taxon>Malvales</taxon>
        <taxon>Malvaceae</taxon>
        <taxon>Malvoideae</taxon>
        <taxon>Hibiscus</taxon>
    </lineage>
</organism>
<dbReference type="Proteomes" id="UP001472677">
    <property type="component" value="Unassembled WGS sequence"/>
</dbReference>
<comment type="caution">
    <text evidence="1">The sequence shown here is derived from an EMBL/GenBank/DDBJ whole genome shotgun (WGS) entry which is preliminary data.</text>
</comment>
<keyword evidence="2" id="KW-1185">Reference proteome</keyword>